<accession>A0AA88PNN4</accession>
<dbReference type="PANTHER" id="PTHR24038">
    <property type="entry name" value="STABILIN"/>
    <property type="match status" value="1"/>
</dbReference>
<name>A0AA88PNN4_9TELE</name>
<dbReference type="Proteomes" id="UP001187343">
    <property type="component" value="Unassembled WGS sequence"/>
</dbReference>
<feature type="domain" description="EGF-like" evidence="5">
    <location>
        <begin position="236"/>
        <end position="247"/>
    </location>
</feature>
<protein>
    <recommendedName>
        <fullName evidence="5">EGF-like domain-containing protein</fullName>
    </recommendedName>
</protein>
<dbReference type="PROSITE" id="PS00022">
    <property type="entry name" value="EGF_1"/>
    <property type="match status" value="1"/>
</dbReference>
<proteinExistence type="predicted"/>
<dbReference type="SUPFAM" id="SSF82153">
    <property type="entry name" value="FAS1 domain"/>
    <property type="match status" value="1"/>
</dbReference>
<comment type="subcellular location">
    <subcellularLocation>
        <location evidence="1">Membrane</location>
    </subcellularLocation>
</comment>
<dbReference type="InterPro" id="IPR036378">
    <property type="entry name" value="FAS1_dom_sf"/>
</dbReference>
<evidence type="ECO:0000256" key="3">
    <source>
        <dbReference type="ARBA" id="ARBA00023157"/>
    </source>
</evidence>
<dbReference type="InterPro" id="IPR000742">
    <property type="entry name" value="EGF"/>
</dbReference>
<evidence type="ECO:0000313" key="7">
    <source>
        <dbReference type="Proteomes" id="UP001187343"/>
    </source>
</evidence>
<dbReference type="GO" id="GO:0016020">
    <property type="term" value="C:membrane"/>
    <property type="evidence" value="ECO:0007669"/>
    <property type="project" value="UniProtKB-SubCell"/>
</dbReference>
<dbReference type="EMBL" id="JAUYZG010000012">
    <property type="protein sequence ID" value="KAK2892904.1"/>
    <property type="molecule type" value="Genomic_DNA"/>
</dbReference>
<sequence>MAHIAQGYLQPKWWTHVRWLLNPCSVQVNSPRMENMRVPPWVCSQWKKDLMQPRNLTTLTGDILTISYSEDTIYINDKAKVVFSDLESSNRIFHEPATATPHNFSDVVSLHDLKTFYTLLEDKQDVGDGPNSSVCYPVPAHRCCNFRPGPRAERLYTMHNCDQLAEYLRYHIMRDTKNKSVLDLLMSKYSGCQSTCTVVIWKPKCWGTVLHVLGVQDPLAVTIACVTRIVLGNGTCICSAGFTGVACELCEWPFWIRMQRSVA</sequence>
<keyword evidence="2" id="KW-0472">Membrane</keyword>
<reference evidence="6" key="1">
    <citation type="submission" date="2023-08" db="EMBL/GenBank/DDBJ databases">
        <title>Chromosome-level Genome Assembly of mud carp (Cirrhinus molitorella).</title>
        <authorList>
            <person name="Liu H."/>
        </authorList>
    </citation>
    <scope>NUCLEOTIDE SEQUENCE</scope>
    <source>
        <strain evidence="6">Prfri</strain>
        <tissue evidence="6">Muscle</tissue>
    </source>
</reference>
<evidence type="ECO:0000256" key="4">
    <source>
        <dbReference type="ARBA" id="ARBA00023180"/>
    </source>
</evidence>
<evidence type="ECO:0000256" key="1">
    <source>
        <dbReference type="ARBA" id="ARBA00004370"/>
    </source>
</evidence>
<evidence type="ECO:0000259" key="5">
    <source>
        <dbReference type="PROSITE" id="PS00022"/>
    </source>
</evidence>
<dbReference type="AlphaFoldDB" id="A0AA88PNN4"/>
<keyword evidence="3" id="KW-1015">Disulfide bond</keyword>
<gene>
    <name evidence="6" type="ORF">Q8A67_012892</name>
</gene>
<evidence type="ECO:0000313" key="6">
    <source>
        <dbReference type="EMBL" id="KAK2892904.1"/>
    </source>
</evidence>
<evidence type="ECO:0000256" key="2">
    <source>
        <dbReference type="ARBA" id="ARBA00023136"/>
    </source>
</evidence>
<comment type="caution">
    <text evidence="6">The sequence shown here is derived from an EMBL/GenBank/DDBJ whole genome shotgun (WGS) entry which is preliminary data.</text>
</comment>
<keyword evidence="4" id="KW-0325">Glycoprotein</keyword>
<organism evidence="6 7">
    <name type="scientific">Cirrhinus molitorella</name>
    <name type="common">mud carp</name>
    <dbReference type="NCBI Taxonomy" id="172907"/>
    <lineage>
        <taxon>Eukaryota</taxon>
        <taxon>Metazoa</taxon>
        <taxon>Chordata</taxon>
        <taxon>Craniata</taxon>
        <taxon>Vertebrata</taxon>
        <taxon>Euteleostomi</taxon>
        <taxon>Actinopterygii</taxon>
        <taxon>Neopterygii</taxon>
        <taxon>Teleostei</taxon>
        <taxon>Ostariophysi</taxon>
        <taxon>Cypriniformes</taxon>
        <taxon>Cyprinidae</taxon>
        <taxon>Labeoninae</taxon>
        <taxon>Labeonini</taxon>
        <taxon>Cirrhinus</taxon>
    </lineage>
</organism>
<dbReference type="PANTHER" id="PTHR24038:SF0">
    <property type="entry name" value="STABILIN-2"/>
    <property type="match status" value="1"/>
</dbReference>
<keyword evidence="7" id="KW-1185">Reference proteome</keyword>